<dbReference type="EMBL" id="JAODOP010000004">
    <property type="protein sequence ID" value="MEF3832391.1"/>
    <property type="molecule type" value="Genomic_DNA"/>
</dbReference>
<evidence type="ECO:0000313" key="11">
    <source>
        <dbReference type="Proteomes" id="UP001337305"/>
    </source>
</evidence>
<evidence type="ECO:0000256" key="8">
    <source>
        <dbReference type="SAM" id="MobiDB-lite"/>
    </source>
</evidence>
<evidence type="ECO:0000256" key="2">
    <source>
        <dbReference type="ARBA" id="ARBA00022448"/>
    </source>
</evidence>
<evidence type="ECO:0000256" key="6">
    <source>
        <dbReference type="ARBA" id="ARBA00023237"/>
    </source>
</evidence>
<dbReference type="PROSITE" id="PS52016">
    <property type="entry name" value="TONB_DEPENDENT_REC_3"/>
    <property type="match status" value="1"/>
</dbReference>
<protein>
    <submittedName>
        <fullName evidence="10">TonB-dependent receptor</fullName>
    </submittedName>
</protein>
<dbReference type="Gene3D" id="2.40.170.20">
    <property type="entry name" value="TonB-dependent receptor, beta-barrel domain"/>
    <property type="match status" value="1"/>
</dbReference>
<dbReference type="SUPFAM" id="SSF49464">
    <property type="entry name" value="Carboxypeptidase regulatory domain-like"/>
    <property type="match status" value="1"/>
</dbReference>
<accession>A0ABU7XPS4</accession>
<comment type="similarity">
    <text evidence="7">Belongs to the TonB-dependent receptor family.</text>
</comment>
<comment type="subcellular location">
    <subcellularLocation>
        <location evidence="1 7">Cell outer membrane</location>
        <topology evidence="1 7">Multi-pass membrane protein</topology>
    </subcellularLocation>
</comment>
<dbReference type="NCBIfam" id="TIGR04056">
    <property type="entry name" value="OMP_RagA_SusC"/>
    <property type="match status" value="1"/>
</dbReference>
<dbReference type="InterPro" id="IPR008969">
    <property type="entry name" value="CarboxyPept-like_regulatory"/>
</dbReference>
<dbReference type="Pfam" id="PF07715">
    <property type="entry name" value="Plug"/>
    <property type="match status" value="1"/>
</dbReference>
<dbReference type="SUPFAM" id="SSF56935">
    <property type="entry name" value="Porins"/>
    <property type="match status" value="1"/>
</dbReference>
<dbReference type="InterPro" id="IPR037066">
    <property type="entry name" value="Plug_dom_sf"/>
</dbReference>
<dbReference type="InterPro" id="IPR036942">
    <property type="entry name" value="Beta-barrel_TonB_sf"/>
</dbReference>
<reference evidence="10 11" key="1">
    <citation type="submission" date="2022-09" db="EMBL/GenBank/DDBJ databases">
        <title>Genome sequencing of Flavivirga sp. MEBiC05379.</title>
        <authorList>
            <person name="Oh H.-M."/>
            <person name="Kwon K.K."/>
            <person name="Park M.J."/>
            <person name="Yang S.-H."/>
        </authorList>
    </citation>
    <scope>NUCLEOTIDE SEQUENCE [LARGE SCALE GENOMIC DNA]</scope>
    <source>
        <strain evidence="10 11">MEBiC05379</strain>
    </source>
</reference>
<keyword evidence="3 7" id="KW-1134">Transmembrane beta strand</keyword>
<dbReference type="Gene3D" id="2.60.40.1120">
    <property type="entry name" value="Carboxypeptidase-like, regulatory domain"/>
    <property type="match status" value="1"/>
</dbReference>
<dbReference type="InterPro" id="IPR039426">
    <property type="entry name" value="TonB-dep_rcpt-like"/>
</dbReference>
<evidence type="ECO:0000256" key="1">
    <source>
        <dbReference type="ARBA" id="ARBA00004571"/>
    </source>
</evidence>
<keyword evidence="10" id="KW-0675">Receptor</keyword>
<dbReference type="NCBIfam" id="TIGR04057">
    <property type="entry name" value="SusC_RagA_signa"/>
    <property type="match status" value="1"/>
</dbReference>
<dbReference type="Pfam" id="PF13715">
    <property type="entry name" value="CarbopepD_reg_2"/>
    <property type="match status" value="1"/>
</dbReference>
<keyword evidence="5 7" id="KW-0472">Membrane</keyword>
<evidence type="ECO:0000256" key="7">
    <source>
        <dbReference type="PROSITE-ProRule" id="PRU01360"/>
    </source>
</evidence>
<dbReference type="Proteomes" id="UP001337305">
    <property type="component" value="Unassembled WGS sequence"/>
</dbReference>
<dbReference type="RefSeq" id="WP_303304772.1">
    <property type="nucleotide sequence ID" value="NZ_JAODOP010000004.1"/>
</dbReference>
<comment type="caution">
    <text evidence="10">The sequence shown here is derived from an EMBL/GenBank/DDBJ whole genome shotgun (WGS) entry which is preliminary data.</text>
</comment>
<evidence type="ECO:0000256" key="5">
    <source>
        <dbReference type="ARBA" id="ARBA00023136"/>
    </source>
</evidence>
<dbReference type="InterPro" id="IPR012910">
    <property type="entry name" value="Plug_dom"/>
</dbReference>
<evidence type="ECO:0000259" key="9">
    <source>
        <dbReference type="Pfam" id="PF07715"/>
    </source>
</evidence>
<dbReference type="InterPro" id="IPR023996">
    <property type="entry name" value="TonB-dep_OMP_SusC/RagA"/>
</dbReference>
<name>A0ABU7XPS4_9FLAO</name>
<dbReference type="Gene3D" id="2.170.130.10">
    <property type="entry name" value="TonB-dependent receptor, plug domain"/>
    <property type="match status" value="1"/>
</dbReference>
<evidence type="ECO:0000313" key="10">
    <source>
        <dbReference type="EMBL" id="MEF3832391.1"/>
    </source>
</evidence>
<proteinExistence type="inferred from homology"/>
<gene>
    <name evidence="10" type="ORF">N1F79_04565</name>
</gene>
<sequence length="1086" mass="121015">MKNYIKLRYFRFGSLKQASVIKMAILLLVASLFQVQAYASNLNNSLNSEIEVIIPQQTISGVVTDENGAPLPGVNVLVEGTINGVSTGFDGEYSIKAPKGAVLIFSYLGMITQKATIGDNATINIVLKEDAAQLDEVVVVGYGTKKKINLSGAVSVVGEDLFESRPVTNTGQALQGAVANLNISMTASPNAVPDFNIRGITSIEADGDIIAASPLFIIDGISATAEDFGRMNANDVESISVLKDAAAASIYGSRASFGVVLVTTKRGKSDVMSVSVGVNTRIQTLGRTPEFELDPYISLSFQNEMAKPWYNLFNPEQLEYARQVSLGNAAPTRISPTNPNSYEYYHSTDWRKEILNSASFSTSSNVSISQRLDKGSYYFSVEAQKNSGIYKYNNDVQERYNIRLKSDYDITDWLNIKNSTWVYNNEYDESNATGSSFMRNVISTWTARPIYNPDGSYTSDGADLVGELLGSNYTTNSLNAQTSFALTAKFFDDKLTVVGDATYKKLFTDRDAYATPVPYSNGPGHKAFQGPSQAWAYFRNWKEEWNTYNFYATFNETFKEKHNLTVLAGYNQEEYFYKHTRGDRSALISPSLPSVSLATGDQTVENQNESWATQGLFGRINYIFDDKYILELNGRYDGSSRYYKDDRWAFNPSGSLAWVVSKENFLKDSFVDLFKLRASYGSLGNQNAGAYATYPFLVSKDDDRNADALIGGANIVQLQSPNLIAPSFTWETIQTKNAGIDLAFLNNRLSTSFDYYHRLTLGMFAPGLELPSVLGTDEPEENATDMITKGWEFNLRWKDQLKVGGKPFNYAVSFNLGDSRSFVTKFPNPTGSLGQFYKDKEIGEIWGFETDGYFQTQEEIDFGPDQTDVSSYPSTRPVEPGDVKFKDLNGDGKIGFGNNTLDDPGDRKRIGNSLPRYNFGLNLSADWNGFDFRAFIQGVGKRDYYPNSNNARYYFWSAFSFPWSAVTKENINNHWTPTNRDAFYPRAKAYVAENAGRPGGGRAEVSLTQTRWLQDASYARLKNVTLGYTIPSDVTEKIGINKLRLYVSGENLFEITNLFKYLDPENLQGDGYPFRRTFSLGATLNF</sequence>
<keyword evidence="11" id="KW-1185">Reference proteome</keyword>
<feature type="domain" description="TonB-dependent receptor plug" evidence="9">
    <location>
        <begin position="147"/>
        <end position="259"/>
    </location>
</feature>
<evidence type="ECO:0000256" key="4">
    <source>
        <dbReference type="ARBA" id="ARBA00022692"/>
    </source>
</evidence>
<keyword evidence="4 7" id="KW-0812">Transmembrane</keyword>
<organism evidence="10 11">
    <name type="scientific">Flavivirga spongiicola</name>
    <dbReference type="NCBI Taxonomy" id="421621"/>
    <lineage>
        <taxon>Bacteria</taxon>
        <taxon>Pseudomonadati</taxon>
        <taxon>Bacteroidota</taxon>
        <taxon>Flavobacteriia</taxon>
        <taxon>Flavobacteriales</taxon>
        <taxon>Flavobacteriaceae</taxon>
        <taxon>Flavivirga</taxon>
    </lineage>
</organism>
<keyword evidence="2 7" id="KW-0813">Transport</keyword>
<dbReference type="InterPro" id="IPR023997">
    <property type="entry name" value="TonB-dep_OMP_SusC/RagA_CS"/>
</dbReference>
<keyword evidence="6 7" id="KW-0998">Cell outer membrane</keyword>
<feature type="region of interest" description="Disordered" evidence="8">
    <location>
        <begin position="864"/>
        <end position="883"/>
    </location>
</feature>
<evidence type="ECO:0000256" key="3">
    <source>
        <dbReference type="ARBA" id="ARBA00022452"/>
    </source>
</evidence>